<comment type="caution">
    <text evidence="2">The sequence shown here is derived from an EMBL/GenBank/DDBJ whole genome shotgun (WGS) entry which is preliminary data.</text>
</comment>
<evidence type="ECO:0000256" key="1">
    <source>
        <dbReference type="SAM" id="Coils"/>
    </source>
</evidence>
<keyword evidence="1" id="KW-0175">Coiled coil</keyword>
<organism evidence="2 3">
    <name type="scientific">Marinococcus halophilus</name>
    <dbReference type="NCBI Taxonomy" id="1371"/>
    <lineage>
        <taxon>Bacteria</taxon>
        <taxon>Bacillati</taxon>
        <taxon>Bacillota</taxon>
        <taxon>Bacilli</taxon>
        <taxon>Bacillales</taxon>
        <taxon>Bacillaceae</taxon>
        <taxon>Marinococcus</taxon>
    </lineage>
</organism>
<keyword evidence="3" id="KW-1185">Reference proteome</keyword>
<sequence>MNNSKRIEILEEKVDKAEAVIVDAKELIQDIKEEEVKRQLYAEGKVSKKSIGLRELYEPSNNEKRNQAIKKAKEIQSRGFIGIIPKEVQYIVDEEKRTVVALIRVEETKHIIARGIAKTDPNDVFNADIGKAIALKRAKDLEVDDDLLFAPNPDEAEVGDVVQLNLKYTTNKKRVTLTERLPKKDNVYGTGKAFLTTVNNGYVNESQFTILNDSHKGAE</sequence>
<reference evidence="2 3" key="1">
    <citation type="submission" date="2019-07" db="EMBL/GenBank/DDBJ databases">
        <title>Whole genome shotgun sequence of Marinococcus halophilus NBRC 102359.</title>
        <authorList>
            <person name="Hosoyama A."/>
            <person name="Uohara A."/>
            <person name="Ohji S."/>
            <person name="Ichikawa N."/>
        </authorList>
    </citation>
    <scope>NUCLEOTIDE SEQUENCE [LARGE SCALE GENOMIC DNA]</scope>
    <source>
        <strain evidence="2 3">NBRC 102359</strain>
    </source>
</reference>
<proteinExistence type="predicted"/>
<dbReference type="AlphaFoldDB" id="A0A510Y1I0"/>
<evidence type="ECO:0000313" key="2">
    <source>
        <dbReference type="EMBL" id="GEK57168.1"/>
    </source>
</evidence>
<dbReference type="OrthoDB" id="2589702at2"/>
<evidence type="ECO:0000313" key="3">
    <source>
        <dbReference type="Proteomes" id="UP000321051"/>
    </source>
</evidence>
<gene>
    <name evidence="2" type="ORF">MHA01_00730</name>
</gene>
<accession>A0A510Y1I0</accession>
<dbReference type="EMBL" id="BJUN01000001">
    <property type="protein sequence ID" value="GEK57168.1"/>
    <property type="molecule type" value="Genomic_DNA"/>
</dbReference>
<protein>
    <submittedName>
        <fullName evidence="2">Uncharacterized protein</fullName>
    </submittedName>
</protein>
<name>A0A510Y1I0_MARHA</name>
<dbReference type="Proteomes" id="UP000321051">
    <property type="component" value="Unassembled WGS sequence"/>
</dbReference>
<dbReference type="RefSeq" id="WP_094907789.1">
    <property type="nucleotide sequence ID" value="NZ_BJUN01000001.1"/>
</dbReference>
<feature type="coiled-coil region" evidence="1">
    <location>
        <begin position="7"/>
        <end position="34"/>
    </location>
</feature>